<keyword evidence="1" id="KW-0862">Zinc</keyword>
<dbReference type="Proteomes" id="UP000076512">
    <property type="component" value="Unassembled WGS sequence"/>
</dbReference>
<dbReference type="InterPro" id="IPR007527">
    <property type="entry name" value="Znf_SWIM"/>
</dbReference>
<sequence length="961" mass="103542">MGTAVWTAEQVAALAPDAASLAAARKLHGRWSGTGRHAEALWGLCRGSGAKPYQTIIDLDGPAYKCTCPSRKFPCKHALALLLAWSEGMVPEAAGLADFAADWIGTRRARAAKPDPAPRGAKATTREQRHGRVSAGLADLDVWLGDQVRTGLAQADRSFAAFEAVAARMVDAQAPGVAAALRQLPRTVATREDWPALLLRDYARLHLLAAAHRRLDELEPALAASVRTHIGYPTAAEAVREQPPVRDRWMVLGHRITDEERLYTRRVWLRGRDCGRWAVIVDHSFGAPSFPGDMPVPGAMVEADLHFYPGAAPLRALWGARYDVPTPFTTVPVSAASPTGTDATHTDTGAPIPGSIAAALTDHARALGADPWLRAWPMLLAEVVPVVAEDRWYVRELDGTALPLVRLADPPWRLFGLSGGHPLTVLGEWTADGLVPISALTAGNITQIVSEPVGAATTAATTELTAAALLGTARRAPSPDRLPGPVAAATARLTGDPALVLLETAALAETFERGGLATTVAPPAAPAADDDRPPLPAAAATRLARLLEQGSPFLPEWFEIAAPHGYRAPDALCSLLLEQAKTRAPLRDSLLDLAGTRGRWLAEHNPQWRNLLRARPDDPGVWSHGRPAERRDWLAALRERDPRAAYTALSDGWRAESGSARAELLSVLADGLSGDDEPLLESALDDGRADVRRTAADLLARLPDSAFAARMRQRAEQWLLLRGDRLTAELPPALGAAARRDGVGDRFPSTAYHRDGAPDVDAERLRRVVAATPLSYWETHFATATGTFGVRMDDWMLGPVFTGLAEAALAQRDARWAQALFEMLTATPTLGADVDVRRELFALLPLGERVRYLRSLDSSWLAEVELLLPAVPRPWPGPLAEHLIRLLLDRARLAAARPGAPGLSPASYRTLFRTAAVHFPVSAVAAVSVAARRCGDAHWENAFDQLAHDLTQRTTMLEELQ</sequence>
<organism evidence="4 5">
    <name type="scientific">Nocardia terpenica</name>
    <dbReference type="NCBI Taxonomy" id="455432"/>
    <lineage>
        <taxon>Bacteria</taxon>
        <taxon>Bacillati</taxon>
        <taxon>Actinomycetota</taxon>
        <taxon>Actinomycetes</taxon>
        <taxon>Mycobacteriales</taxon>
        <taxon>Nocardiaceae</taxon>
        <taxon>Nocardia</taxon>
    </lineage>
</organism>
<dbReference type="InterPro" id="IPR043746">
    <property type="entry name" value="DUF5691"/>
</dbReference>
<accession>A0A164KLF1</accession>
<dbReference type="GO" id="GO:0008270">
    <property type="term" value="F:zinc ion binding"/>
    <property type="evidence" value="ECO:0007669"/>
    <property type="project" value="UniProtKB-KW"/>
</dbReference>
<protein>
    <recommendedName>
        <fullName evidence="3">SWIM-type domain-containing protein</fullName>
    </recommendedName>
</protein>
<feature type="region of interest" description="Disordered" evidence="2">
    <location>
        <begin position="110"/>
        <end position="130"/>
    </location>
</feature>
<comment type="caution">
    <text evidence="4">The sequence shown here is derived from an EMBL/GenBank/DDBJ whole genome shotgun (WGS) entry which is preliminary data.</text>
</comment>
<gene>
    <name evidence="4" type="ORF">AWN90_01845</name>
</gene>
<keyword evidence="5" id="KW-1185">Reference proteome</keyword>
<evidence type="ECO:0000259" key="3">
    <source>
        <dbReference type="PROSITE" id="PS50966"/>
    </source>
</evidence>
<dbReference type="AlphaFoldDB" id="A0A164KLF1"/>
<name>A0A164KLF1_9NOCA</name>
<dbReference type="EMBL" id="LWGR01000012">
    <property type="protein sequence ID" value="KZM71514.1"/>
    <property type="molecule type" value="Genomic_DNA"/>
</dbReference>
<keyword evidence="1" id="KW-0863">Zinc-finger</keyword>
<dbReference type="STRING" id="455432.AWN90_01845"/>
<dbReference type="PROSITE" id="PS50966">
    <property type="entry name" value="ZF_SWIM"/>
    <property type="match status" value="1"/>
</dbReference>
<dbReference type="Pfam" id="PF18944">
    <property type="entry name" value="DUF5691"/>
    <property type="match status" value="1"/>
</dbReference>
<evidence type="ECO:0000256" key="2">
    <source>
        <dbReference type="SAM" id="MobiDB-lite"/>
    </source>
</evidence>
<evidence type="ECO:0000313" key="5">
    <source>
        <dbReference type="Proteomes" id="UP000076512"/>
    </source>
</evidence>
<proteinExistence type="predicted"/>
<evidence type="ECO:0000256" key="1">
    <source>
        <dbReference type="PROSITE-ProRule" id="PRU00325"/>
    </source>
</evidence>
<dbReference type="OrthoDB" id="9816340at2"/>
<reference evidence="4 5" key="1">
    <citation type="submission" date="2016-04" db="EMBL/GenBank/DDBJ databases">
        <authorList>
            <person name="Evans L.H."/>
            <person name="Alamgir A."/>
            <person name="Owens N."/>
            <person name="Weber N.D."/>
            <person name="Virtaneva K."/>
            <person name="Barbian K."/>
            <person name="Babar A."/>
            <person name="Rosenke K."/>
        </authorList>
    </citation>
    <scope>NUCLEOTIDE SEQUENCE [LARGE SCALE GENOMIC DNA]</scope>
    <source>
        <strain evidence="4 5">IFM 0406</strain>
    </source>
</reference>
<evidence type="ECO:0000313" key="4">
    <source>
        <dbReference type="EMBL" id="KZM71514.1"/>
    </source>
</evidence>
<keyword evidence="1" id="KW-0479">Metal-binding</keyword>
<dbReference type="Pfam" id="PF04434">
    <property type="entry name" value="SWIM"/>
    <property type="match status" value="1"/>
</dbReference>
<feature type="domain" description="SWIM-type" evidence="3">
    <location>
        <begin position="53"/>
        <end position="86"/>
    </location>
</feature>